<evidence type="ECO:0000313" key="2">
    <source>
        <dbReference type="Proteomes" id="UP000622475"/>
    </source>
</evidence>
<name>A0A929L133_9SPHI</name>
<organism evidence="1 2">
    <name type="scientific">Mucilaginibacter myungsuensis</name>
    <dbReference type="NCBI Taxonomy" id="649104"/>
    <lineage>
        <taxon>Bacteria</taxon>
        <taxon>Pseudomonadati</taxon>
        <taxon>Bacteroidota</taxon>
        <taxon>Sphingobacteriia</taxon>
        <taxon>Sphingobacteriales</taxon>
        <taxon>Sphingobacteriaceae</taxon>
        <taxon>Mucilaginibacter</taxon>
    </lineage>
</organism>
<dbReference type="Proteomes" id="UP000622475">
    <property type="component" value="Unassembled WGS sequence"/>
</dbReference>
<proteinExistence type="predicted"/>
<dbReference type="EMBL" id="JADFFL010000003">
    <property type="protein sequence ID" value="MBE9662175.1"/>
    <property type="molecule type" value="Genomic_DNA"/>
</dbReference>
<reference evidence="1" key="1">
    <citation type="submission" date="2020-10" db="EMBL/GenBank/DDBJ databases">
        <title>Mucilaginibacter mali sp. nov., isolated from rhizosphere soil of apple orchard.</title>
        <authorList>
            <person name="Lee J.-S."/>
            <person name="Kim H.S."/>
            <person name="Kim J.-S."/>
        </authorList>
    </citation>
    <scope>NUCLEOTIDE SEQUENCE</scope>
    <source>
        <strain evidence="1">KCTC 22746</strain>
    </source>
</reference>
<sequence length="51" mass="5988">MRTEEDIKTEIAILQSMSKNDKRAKLDISEYQHKIVALKWVLEELGDILDE</sequence>
<gene>
    <name evidence="1" type="ORF">IRJ16_09785</name>
</gene>
<evidence type="ECO:0000313" key="1">
    <source>
        <dbReference type="EMBL" id="MBE9662175.1"/>
    </source>
</evidence>
<accession>A0A929L133</accession>
<dbReference type="AlphaFoldDB" id="A0A929L133"/>
<comment type="caution">
    <text evidence="1">The sequence shown here is derived from an EMBL/GenBank/DDBJ whole genome shotgun (WGS) entry which is preliminary data.</text>
</comment>
<dbReference type="RefSeq" id="WP_194111362.1">
    <property type="nucleotide sequence ID" value="NZ_JADFFL010000003.1"/>
</dbReference>
<keyword evidence="2" id="KW-1185">Reference proteome</keyword>
<protein>
    <submittedName>
        <fullName evidence="1">Uncharacterized protein</fullName>
    </submittedName>
</protein>